<protein>
    <recommendedName>
        <fullName evidence="4">ABC-2 family transporter protein</fullName>
    </recommendedName>
</protein>
<feature type="transmembrane region" description="Helical" evidence="1">
    <location>
        <begin position="108"/>
        <end position="131"/>
    </location>
</feature>
<feature type="transmembrane region" description="Helical" evidence="1">
    <location>
        <begin position="200"/>
        <end position="227"/>
    </location>
</feature>
<dbReference type="Proteomes" id="UP000049828">
    <property type="component" value="Unassembled WGS sequence"/>
</dbReference>
<keyword evidence="1" id="KW-0472">Membrane</keyword>
<feature type="transmembrane region" description="Helical" evidence="1">
    <location>
        <begin position="248"/>
        <end position="266"/>
    </location>
</feature>
<accession>A0A0M6WNX3</accession>
<feature type="transmembrane region" description="Helical" evidence="1">
    <location>
        <begin position="26"/>
        <end position="47"/>
    </location>
</feature>
<keyword evidence="3" id="KW-1185">Reference proteome</keyword>
<dbReference type="STRING" id="360807.ERS852392_02810"/>
<keyword evidence="1" id="KW-1133">Transmembrane helix</keyword>
<reference evidence="3" key="1">
    <citation type="submission" date="2015-05" db="EMBL/GenBank/DDBJ databases">
        <authorList>
            <consortium name="Pathogen Informatics"/>
        </authorList>
    </citation>
    <scope>NUCLEOTIDE SEQUENCE [LARGE SCALE GENOMIC DNA]</scope>
    <source>
        <strain evidence="3">L1-83</strain>
    </source>
</reference>
<keyword evidence="1" id="KW-0812">Transmembrane</keyword>
<gene>
    <name evidence="2" type="ORF">RIL183_20971</name>
</gene>
<evidence type="ECO:0000256" key="1">
    <source>
        <dbReference type="SAM" id="Phobius"/>
    </source>
</evidence>
<evidence type="ECO:0008006" key="4">
    <source>
        <dbReference type="Google" id="ProtNLM"/>
    </source>
</evidence>
<dbReference type="AlphaFoldDB" id="A0A0M6WNX3"/>
<dbReference type="EMBL" id="CVRS01000069">
    <property type="protein sequence ID" value="CRL37802.1"/>
    <property type="molecule type" value="Genomic_DNA"/>
</dbReference>
<feature type="transmembrane region" description="Helical" evidence="1">
    <location>
        <begin position="67"/>
        <end position="87"/>
    </location>
</feature>
<evidence type="ECO:0000313" key="3">
    <source>
        <dbReference type="Proteomes" id="UP000049828"/>
    </source>
</evidence>
<evidence type="ECO:0000313" key="2">
    <source>
        <dbReference type="EMBL" id="CRL37802.1"/>
    </source>
</evidence>
<name>A0A0M6WNX3_9FIRM</name>
<proteinExistence type="predicted"/>
<organism evidence="2 3">
    <name type="scientific">Roseburia inulinivorans</name>
    <dbReference type="NCBI Taxonomy" id="360807"/>
    <lineage>
        <taxon>Bacteria</taxon>
        <taxon>Bacillati</taxon>
        <taxon>Bacillota</taxon>
        <taxon>Clostridia</taxon>
        <taxon>Lachnospirales</taxon>
        <taxon>Lachnospiraceae</taxon>
        <taxon>Roseburia</taxon>
    </lineage>
</organism>
<sequence>MIYGVTGMWGANKLGIIKYRIKNVKIFLIAIIWLFILDVYLADYRSMAMTLGLKDSFAILPHVQNDFYFNKIMLLGGMIFFADIPFMSGEELYVVLKIGKEKWSQINCCYIVLSGVLLSTLLTVLSLLTILPAISLKNEWGTLYQTFAFSGTAGCVLINASAMSYYSPYALMLNIFLIDALTFSFMGMLLYTLSLFVSKIWSYVIVVVLIFLQSVFGKMGLVLDNFLPFSWISVSHWRFGYDRRRPDLIYIYTAFCMLLFLLAVISEWKIKRMDWVSKEEHR</sequence>
<feature type="transmembrane region" description="Helical" evidence="1">
    <location>
        <begin position="169"/>
        <end position="194"/>
    </location>
</feature>